<dbReference type="GO" id="GO:0005524">
    <property type="term" value="F:ATP binding"/>
    <property type="evidence" value="ECO:0007669"/>
    <property type="project" value="InterPro"/>
</dbReference>
<dbReference type="PANTHER" id="PTHR48055:SF49">
    <property type="entry name" value="PHYTOSULFOKINE RECEPTOR 2"/>
    <property type="match status" value="1"/>
</dbReference>
<sequence>MATCRGDVYSFGVVLLELLTGRRPVEVCKGKNCRNLVSWVFQMKSEKREAEIIDPAIWGKDRQKQLFEMLEIACRCLDQDPRRRPLVEEVVSWLDGIGFQGAQQ</sequence>
<evidence type="ECO:0000313" key="3">
    <source>
        <dbReference type="Proteomes" id="UP001151752"/>
    </source>
</evidence>
<reference evidence="2" key="1">
    <citation type="submission" date="2022-11" db="EMBL/GenBank/DDBJ databases">
        <authorList>
            <person name="Hyden B.L."/>
            <person name="Feng K."/>
            <person name="Yates T."/>
            <person name="Jawdy S."/>
            <person name="Smart L.B."/>
            <person name="Muchero W."/>
        </authorList>
    </citation>
    <scope>NUCLEOTIDE SEQUENCE</scope>
    <source>
        <tissue evidence="2">Shoot tip</tissue>
    </source>
</reference>
<gene>
    <name evidence="2" type="ORF">OIU74_000452</name>
</gene>
<accession>A0A9Q0X1T2</accession>
<dbReference type="InterPro" id="IPR001245">
    <property type="entry name" value="Ser-Thr/Tyr_kinase_cat_dom"/>
</dbReference>
<dbReference type="GO" id="GO:0004672">
    <property type="term" value="F:protein kinase activity"/>
    <property type="evidence" value="ECO:0007669"/>
    <property type="project" value="InterPro"/>
</dbReference>
<feature type="domain" description="Protein kinase" evidence="1">
    <location>
        <begin position="1"/>
        <end position="94"/>
    </location>
</feature>
<comment type="caution">
    <text evidence="2">The sequence shown here is derived from an EMBL/GenBank/DDBJ whole genome shotgun (WGS) entry which is preliminary data.</text>
</comment>
<dbReference type="GO" id="GO:0016020">
    <property type="term" value="C:membrane"/>
    <property type="evidence" value="ECO:0007669"/>
    <property type="project" value="TreeGrafter"/>
</dbReference>
<evidence type="ECO:0000259" key="1">
    <source>
        <dbReference type="PROSITE" id="PS50011"/>
    </source>
</evidence>
<dbReference type="Pfam" id="PF07714">
    <property type="entry name" value="PK_Tyr_Ser-Thr"/>
    <property type="match status" value="1"/>
</dbReference>
<dbReference type="InterPro" id="IPR011009">
    <property type="entry name" value="Kinase-like_dom_sf"/>
</dbReference>
<keyword evidence="3" id="KW-1185">Reference proteome</keyword>
<dbReference type="InterPro" id="IPR000719">
    <property type="entry name" value="Prot_kinase_dom"/>
</dbReference>
<dbReference type="Proteomes" id="UP001151752">
    <property type="component" value="Chromosome 16"/>
</dbReference>
<reference evidence="2" key="2">
    <citation type="journal article" date="2023" name="Int. J. Mol. Sci.">
        <title>De Novo Assembly and Annotation of 11 Diverse Shrub Willow (Salix) Genomes Reveals Novel Gene Organization in Sex-Linked Regions.</title>
        <authorList>
            <person name="Hyden B."/>
            <person name="Feng K."/>
            <person name="Yates T.B."/>
            <person name="Jawdy S."/>
            <person name="Cereghino C."/>
            <person name="Smart L.B."/>
            <person name="Muchero W."/>
        </authorList>
    </citation>
    <scope>NUCLEOTIDE SEQUENCE</scope>
    <source>
        <tissue evidence="2">Shoot tip</tissue>
    </source>
</reference>
<dbReference type="AlphaFoldDB" id="A0A9Q0X1T2"/>
<proteinExistence type="predicted"/>
<dbReference type="PROSITE" id="PS50011">
    <property type="entry name" value="PROTEIN_KINASE_DOM"/>
    <property type="match status" value="1"/>
</dbReference>
<name>A0A9Q0X1T2_9ROSI</name>
<keyword evidence="2" id="KW-0675">Receptor</keyword>
<dbReference type="PANTHER" id="PTHR48055">
    <property type="entry name" value="LEUCINE-RICH REPEAT RECEPTOR PROTEIN KINASE EMS1"/>
    <property type="match status" value="1"/>
</dbReference>
<dbReference type="SUPFAM" id="SSF56112">
    <property type="entry name" value="Protein kinase-like (PK-like)"/>
    <property type="match status" value="1"/>
</dbReference>
<evidence type="ECO:0000313" key="2">
    <source>
        <dbReference type="EMBL" id="KAJ6776273.1"/>
    </source>
</evidence>
<dbReference type="EMBL" id="JAPFFM010000001">
    <property type="protein sequence ID" value="KAJ6776273.1"/>
    <property type="molecule type" value="Genomic_DNA"/>
</dbReference>
<protein>
    <submittedName>
        <fullName evidence="2">RECEPTOR-LIKE PROTEIN 55</fullName>
    </submittedName>
</protein>
<organism evidence="2 3">
    <name type="scientific">Salix koriyanagi</name>
    <dbReference type="NCBI Taxonomy" id="2511006"/>
    <lineage>
        <taxon>Eukaryota</taxon>
        <taxon>Viridiplantae</taxon>
        <taxon>Streptophyta</taxon>
        <taxon>Embryophyta</taxon>
        <taxon>Tracheophyta</taxon>
        <taxon>Spermatophyta</taxon>
        <taxon>Magnoliopsida</taxon>
        <taxon>eudicotyledons</taxon>
        <taxon>Gunneridae</taxon>
        <taxon>Pentapetalae</taxon>
        <taxon>rosids</taxon>
        <taxon>fabids</taxon>
        <taxon>Malpighiales</taxon>
        <taxon>Salicaceae</taxon>
        <taxon>Saliceae</taxon>
        <taxon>Salix</taxon>
    </lineage>
</organism>
<dbReference type="InterPro" id="IPR051564">
    <property type="entry name" value="LRR_receptor-like_kinase"/>
</dbReference>
<dbReference type="Gene3D" id="1.10.510.10">
    <property type="entry name" value="Transferase(Phosphotransferase) domain 1"/>
    <property type="match status" value="1"/>
</dbReference>